<dbReference type="GO" id="GO:0050661">
    <property type="term" value="F:NADP binding"/>
    <property type="evidence" value="ECO:0007669"/>
    <property type="project" value="InterPro"/>
</dbReference>
<dbReference type="Pfam" id="PF02781">
    <property type="entry name" value="G6PD_C"/>
    <property type="match status" value="1"/>
</dbReference>
<dbReference type="SUPFAM" id="SSF51735">
    <property type="entry name" value="NAD(P)-binding Rossmann-fold domains"/>
    <property type="match status" value="1"/>
</dbReference>
<reference evidence="9" key="1">
    <citation type="submission" date="2017-09" db="EMBL/GenBank/DDBJ databases">
        <title>Depth-based differentiation of microbial function through sediment-hosted aquifers and enrichment of novel symbionts in the deep terrestrial subsurface.</title>
        <authorList>
            <person name="Probst A.J."/>
            <person name="Ladd B."/>
            <person name="Jarett J.K."/>
            <person name="Geller-Mcgrath D.E."/>
            <person name="Sieber C.M.K."/>
            <person name="Emerson J.B."/>
            <person name="Anantharaman K."/>
            <person name="Thomas B.C."/>
            <person name="Malmstrom R."/>
            <person name="Stieglmeier M."/>
            <person name="Klingl A."/>
            <person name="Woyke T."/>
            <person name="Ryan C.M."/>
            <person name="Banfield J.F."/>
        </authorList>
    </citation>
    <scope>NUCLEOTIDE SEQUENCE [LARGE SCALE GENOMIC DNA]</scope>
</reference>
<dbReference type="InterPro" id="IPR036291">
    <property type="entry name" value="NAD(P)-bd_dom_sf"/>
</dbReference>
<evidence type="ECO:0000313" key="8">
    <source>
        <dbReference type="EMBL" id="PIR75993.1"/>
    </source>
</evidence>
<organism evidence="8 9">
    <name type="scientific">Candidatus Magasanikbacteria bacterium CG10_big_fil_rev_8_21_14_0_10_42_10</name>
    <dbReference type="NCBI Taxonomy" id="1974649"/>
    <lineage>
        <taxon>Bacteria</taxon>
        <taxon>Candidatus Magasanikiibacteriota</taxon>
    </lineage>
</organism>
<keyword evidence="3" id="KW-0521">NADP</keyword>
<dbReference type="PIRSF" id="PIRSF000110">
    <property type="entry name" value="G6PD"/>
    <property type="match status" value="1"/>
</dbReference>
<comment type="pathway">
    <text evidence="1">Carbohydrate degradation; pentose phosphate pathway; D-ribulose 5-phosphate from D-glucose 6-phosphate (oxidative stage): step 1/3.</text>
</comment>
<dbReference type="GO" id="GO:0005829">
    <property type="term" value="C:cytosol"/>
    <property type="evidence" value="ECO:0007669"/>
    <property type="project" value="TreeGrafter"/>
</dbReference>
<evidence type="ECO:0000256" key="1">
    <source>
        <dbReference type="ARBA" id="ARBA00004937"/>
    </source>
</evidence>
<dbReference type="Gene3D" id="3.30.360.10">
    <property type="entry name" value="Dihydrodipicolinate Reductase, domain 2"/>
    <property type="match status" value="1"/>
</dbReference>
<evidence type="ECO:0000259" key="6">
    <source>
        <dbReference type="Pfam" id="PF00479"/>
    </source>
</evidence>
<dbReference type="SUPFAM" id="SSF55347">
    <property type="entry name" value="Glyceraldehyde-3-phosphate dehydrogenase-like, C-terminal domain"/>
    <property type="match status" value="1"/>
</dbReference>
<dbReference type="Proteomes" id="UP000231530">
    <property type="component" value="Unassembled WGS sequence"/>
</dbReference>
<evidence type="ECO:0008006" key="10">
    <source>
        <dbReference type="Google" id="ProtNLM"/>
    </source>
</evidence>
<evidence type="ECO:0000256" key="3">
    <source>
        <dbReference type="ARBA" id="ARBA00022857"/>
    </source>
</evidence>
<evidence type="ECO:0000256" key="5">
    <source>
        <dbReference type="ARBA" id="ARBA00023277"/>
    </source>
</evidence>
<dbReference type="GO" id="GO:0006006">
    <property type="term" value="P:glucose metabolic process"/>
    <property type="evidence" value="ECO:0007669"/>
    <property type="project" value="UniProtKB-KW"/>
</dbReference>
<dbReference type="GO" id="GO:0009051">
    <property type="term" value="P:pentose-phosphate shunt, oxidative branch"/>
    <property type="evidence" value="ECO:0007669"/>
    <property type="project" value="TreeGrafter"/>
</dbReference>
<dbReference type="Gene3D" id="3.40.50.720">
    <property type="entry name" value="NAD(P)-binding Rossmann-like Domain"/>
    <property type="match status" value="1"/>
</dbReference>
<evidence type="ECO:0000259" key="7">
    <source>
        <dbReference type="Pfam" id="PF02781"/>
    </source>
</evidence>
<sequence>MKINKVWYTSQYIHFLFVAQQQTHNTPSFVLTIFGASGDLARLKLFPALYELVEHQRMPKDFWIVGYARTKMTKKEFHTFVKTSIHEKYGKDTKKKTVEALLSHIQYFPGKYNELVDFEKYHAFLEMLTKKKQYIHLTYFSVPPVAFESIIRSLALSRASKREDIRLIIEKPFGTSSHSATALFHFVSQYFHEDQLYLLDHYLGKNVVRSVLNLRHSNRVLSHMMQGAEIANIQITKFETIGVKERGGYFDAVGILKDMVQSHLLQLLALVTMDIPVSKTATSLQRERLSVLSAIKCPSDEKNVVLGQYKGYTKEHGVAPHSKSETFTALRLFLNREDWFNVPIYIRTGKALHESHSYIVIELEKFDFQDADEAPNRLIFDLAPNECVTVTLLNKQDDINEYQQLMTSDSIACDMDGCLSEHATLLLDVLHKRQMHFVSFAEVLAAWDVIDDIAHTVAQQKIRLESYDQGKMGPKSQHGLVDIDGYTWYDVHTQS</sequence>
<dbReference type="PRINTS" id="PR00079">
    <property type="entry name" value="G6PDHDRGNASE"/>
</dbReference>
<keyword evidence="2" id="KW-0313">Glucose metabolism</keyword>
<keyword evidence="4" id="KW-0560">Oxidoreductase</keyword>
<dbReference type="InterPro" id="IPR022674">
    <property type="entry name" value="G6P_DH_NAD-bd"/>
</dbReference>
<feature type="domain" description="Glucose-6-phosphate dehydrogenase C-terminal" evidence="7">
    <location>
        <begin position="213"/>
        <end position="488"/>
    </location>
</feature>
<evidence type="ECO:0000313" key="9">
    <source>
        <dbReference type="Proteomes" id="UP000231530"/>
    </source>
</evidence>
<dbReference type="AlphaFoldDB" id="A0A2H0TV00"/>
<protein>
    <recommendedName>
        <fullName evidence="10">Glucose-6-phosphate 1-dehydrogenase</fullName>
    </recommendedName>
</protein>
<dbReference type="GO" id="GO:0004345">
    <property type="term" value="F:glucose-6-phosphate dehydrogenase activity"/>
    <property type="evidence" value="ECO:0007669"/>
    <property type="project" value="InterPro"/>
</dbReference>
<dbReference type="InterPro" id="IPR022675">
    <property type="entry name" value="G6P_DH_C"/>
</dbReference>
<name>A0A2H0TV00_9BACT</name>
<feature type="domain" description="Glucose-6-phosphate dehydrogenase NAD-binding" evidence="6">
    <location>
        <begin position="33"/>
        <end position="209"/>
    </location>
</feature>
<comment type="caution">
    <text evidence="8">The sequence shown here is derived from an EMBL/GenBank/DDBJ whole genome shotgun (WGS) entry which is preliminary data.</text>
</comment>
<dbReference type="InterPro" id="IPR001282">
    <property type="entry name" value="G6P_DH"/>
</dbReference>
<dbReference type="Pfam" id="PF00479">
    <property type="entry name" value="G6PD_N"/>
    <property type="match status" value="1"/>
</dbReference>
<evidence type="ECO:0000256" key="4">
    <source>
        <dbReference type="ARBA" id="ARBA00023002"/>
    </source>
</evidence>
<dbReference type="PANTHER" id="PTHR23429:SF0">
    <property type="entry name" value="GLUCOSE-6-PHOSPHATE 1-DEHYDROGENASE"/>
    <property type="match status" value="1"/>
</dbReference>
<evidence type="ECO:0000256" key="2">
    <source>
        <dbReference type="ARBA" id="ARBA00022526"/>
    </source>
</evidence>
<accession>A0A2H0TV00</accession>
<gene>
    <name evidence="8" type="ORF">COU32_04455</name>
</gene>
<keyword evidence="5" id="KW-0119">Carbohydrate metabolism</keyword>
<proteinExistence type="predicted"/>
<dbReference type="EMBL" id="PFBY01000047">
    <property type="protein sequence ID" value="PIR75993.1"/>
    <property type="molecule type" value="Genomic_DNA"/>
</dbReference>
<dbReference type="PANTHER" id="PTHR23429">
    <property type="entry name" value="GLUCOSE-6-PHOSPHATE 1-DEHYDROGENASE G6PD"/>
    <property type="match status" value="1"/>
</dbReference>